<name>A0ABD0LXS8_9CAEN</name>
<proteinExistence type="predicted"/>
<keyword evidence="3" id="KW-1185">Reference proteome</keyword>
<feature type="compositionally biased region" description="Basic and acidic residues" evidence="1">
    <location>
        <begin position="25"/>
        <end position="37"/>
    </location>
</feature>
<accession>A0ABD0LXS8</accession>
<gene>
    <name evidence="2" type="ORF">BaRGS_00004880</name>
</gene>
<protein>
    <submittedName>
        <fullName evidence="2">Uncharacterized protein</fullName>
    </submittedName>
</protein>
<dbReference type="EMBL" id="JACVVK020000018">
    <property type="protein sequence ID" value="KAK7503757.1"/>
    <property type="molecule type" value="Genomic_DNA"/>
</dbReference>
<evidence type="ECO:0000313" key="3">
    <source>
        <dbReference type="Proteomes" id="UP001519460"/>
    </source>
</evidence>
<dbReference type="AlphaFoldDB" id="A0ABD0LXS8"/>
<evidence type="ECO:0000313" key="2">
    <source>
        <dbReference type="EMBL" id="KAK7503757.1"/>
    </source>
</evidence>
<feature type="region of interest" description="Disordered" evidence="1">
    <location>
        <begin position="1"/>
        <end position="43"/>
    </location>
</feature>
<evidence type="ECO:0000256" key="1">
    <source>
        <dbReference type="SAM" id="MobiDB-lite"/>
    </source>
</evidence>
<organism evidence="2 3">
    <name type="scientific">Batillaria attramentaria</name>
    <dbReference type="NCBI Taxonomy" id="370345"/>
    <lineage>
        <taxon>Eukaryota</taxon>
        <taxon>Metazoa</taxon>
        <taxon>Spiralia</taxon>
        <taxon>Lophotrochozoa</taxon>
        <taxon>Mollusca</taxon>
        <taxon>Gastropoda</taxon>
        <taxon>Caenogastropoda</taxon>
        <taxon>Sorbeoconcha</taxon>
        <taxon>Cerithioidea</taxon>
        <taxon>Batillariidae</taxon>
        <taxon>Batillaria</taxon>
    </lineage>
</organism>
<sequence>MKPASLRAERSLHAHASGVATSKHVQRDPLSDTESPRTTKSQVIQNPSLSIRVPKVSYSSRVVLPCSSLRVVSFFPLIFCVWRHSGLAFAPLRDAQRRFGRQVMSCPFYVAGAIVTESPP</sequence>
<dbReference type="Proteomes" id="UP001519460">
    <property type="component" value="Unassembled WGS sequence"/>
</dbReference>
<reference evidence="2 3" key="1">
    <citation type="journal article" date="2023" name="Sci. Data">
        <title>Genome assembly of the Korean intertidal mud-creeper Batillaria attramentaria.</title>
        <authorList>
            <person name="Patra A.K."/>
            <person name="Ho P.T."/>
            <person name="Jun S."/>
            <person name="Lee S.J."/>
            <person name="Kim Y."/>
            <person name="Won Y.J."/>
        </authorList>
    </citation>
    <scope>NUCLEOTIDE SEQUENCE [LARGE SCALE GENOMIC DNA]</scope>
    <source>
        <strain evidence="2">Wonlab-2016</strain>
    </source>
</reference>
<comment type="caution">
    <text evidence="2">The sequence shown here is derived from an EMBL/GenBank/DDBJ whole genome shotgun (WGS) entry which is preliminary data.</text>
</comment>